<dbReference type="InterPro" id="IPR021328">
    <property type="entry name" value="CotB-like"/>
</dbReference>
<comment type="caution">
    <text evidence="1">The sequence shown here is derived from an EMBL/GenBank/DDBJ whole genome shotgun (WGS) entry which is preliminary data.</text>
</comment>
<gene>
    <name evidence="1" type="ORF">NSA58_11230</name>
</gene>
<protein>
    <submittedName>
        <fullName evidence="1">DUF2935 domain-containing protein</fullName>
    </submittedName>
</protein>
<evidence type="ECO:0000313" key="1">
    <source>
        <dbReference type="EMBL" id="MCR1823362.1"/>
    </source>
</evidence>
<accession>A0A9X2MCM3</accession>
<sequence>MLFCHRVMMKYELFIRELLDLTEEELIDTANDFTHEFKCLRKEVLAITDQQ</sequence>
<dbReference type="EMBL" id="JANKBY010000134">
    <property type="protein sequence ID" value="MCR1823362.1"/>
    <property type="molecule type" value="Genomic_DNA"/>
</dbReference>
<evidence type="ECO:0000313" key="2">
    <source>
        <dbReference type="Proteomes" id="UP001140817"/>
    </source>
</evidence>
<keyword evidence="2" id="KW-1185">Reference proteome</keyword>
<organism evidence="1 2">
    <name type="scientific">Terrisporobacter muris</name>
    <dbReference type="NCBI Taxonomy" id="2963284"/>
    <lineage>
        <taxon>Bacteria</taxon>
        <taxon>Bacillati</taxon>
        <taxon>Bacillota</taxon>
        <taxon>Clostridia</taxon>
        <taxon>Peptostreptococcales</taxon>
        <taxon>Peptostreptococcaceae</taxon>
        <taxon>Terrisporobacter</taxon>
    </lineage>
</organism>
<dbReference type="Pfam" id="PF11155">
    <property type="entry name" value="DUF2935"/>
    <property type="match status" value="1"/>
</dbReference>
<dbReference type="Proteomes" id="UP001140817">
    <property type="component" value="Unassembled WGS sequence"/>
</dbReference>
<proteinExistence type="predicted"/>
<dbReference type="AlphaFoldDB" id="A0A9X2MCM3"/>
<dbReference type="Gene3D" id="1.20.1260.120">
    <property type="entry name" value="Protein of unknown function DUF2935"/>
    <property type="match status" value="1"/>
</dbReference>
<dbReference type="SUPFAM" id="SSF158430">
    <property type="entry name" value="Bacillus cereus metalloprotein-like"/>
    <property type="match status" value="1"/>
</dbReference>
<reference evidence="1" key="1">
    <citation type="submission" date="2022-07" db="EMBL/GenBank/DDBJ databases">
        <title>Enhanced cultured diversity of the mouse gut microbiota enables custom-made synthetic communities.</title>
        <authorList>
            <person name="Afrizal A."/>
        </authorList>
    </citation>
    <scope>NUCLEOTIDE SEQUENCE</scope>
    <source>
        <strain evidence="1">DSM 29186</strain>
    </source>
</reference>
<name>A0A9X2MCM3_9FIRM</name>